<dbReference type="Pfam" id="PF12728">
    <property type="entry name" value="HTH_17"/>
    <property type="match status" value="1"/>
</dbReference>
<evidence type="ECO:0000313" key="2">
    <source>
        <dbReference type="EMBL" id="MCP1260064.1"/>
    </source>
</evidence>
<dbReference type="InterPro" id="IPR041657">
    <property type="entry name" value="HTH_17"/>
</dbReference>
<feature type="domain" description="Helix-turn-helix" evidence="1">
    <location>
        <begin position="13"/>
        <end position="50"/>
    </location>
</feature>
<dbReference type="EMBL" id="JAMYZZ010000081">
    <property type="protein sequence ID" value="MCP1260064.1"/>
    <property type="molecule type" value="Genomic_DNA"/>
</dbReference>
<organism evidence="2 3">
    <name type="scientific">Acetobacter lambici</name>
    <dbReference type="NCBI Taxonomy" id="1332824"/>
    <lineage>
        <taxon>Bacteria</taxon>
        <taxon>Pseudomonadati</taxon>
        <taxon>Pseudomonadota</taxon>
        <taxon>Alphaproteobacteria</taxon>
        <taxon>Acetobacterales</taxon>
        <taxon>Acetobacteraceae</taxon>
        <taxon>Acetobacter</taxon>
    </lineage>
</organism>
<dbReference type="Proteomes" id="UP001523528">
    <property type="component" value="Unassembled WGS sequence"/>
</dbReference>
<evidence type="ECO:0000313" key="3">
    <source>
        <dbReference type="Proteomes" id="UP001523528"/>
    </source>
</evidence>
<keyword evidence="3" id="KW-1185">Reference proteome</keyword>
<gene>
    <name evidence="2" type="ORF">NKW50_15965</name>
</gene>
<sequence length="76" mass="8401">MIKNAYPENKALITPSEVSNKLRVPRPTVYSWLNRGVLPCIDVYGRRMIDPGVLPGFIQKLEAKNAAVSSFRGGAK</sequence>
<name>A0ABT1F722_9PROT</name>
<comment type="caution">
    <text evidence="2">The sequence shown here is derived from an EMBL/GenBank/DDBJ whole genome shotgun (WGS) entry which is preliminary data.</text>
</comment>
<dbReference type="RefSeq" id="WP_253544524.1">
    <property type="nucleotide sequence ID" value="NZ_JAMYZY010000082.1"/>
</dbReference>
<reference evidence="2 3" key="1">
    <citation type="submission" date="2022-06" db="EMBL/GenBank/DDBJ databases">
        <title>Acetobacer genomes from food samples.</title>
        <authorList>
            <person name="Sombolestani A."/>
        </authorList>
    </citation>
    <scope>NUCLEOTIDE SEQUENCE [LARGE SCALE GENOMIC DNA]</scope>
    <source>
        <strain evidence="2 3">R-83285</strain>
    </source>
</reference>
<proteinExistence type="predicted"/>
<evidence type="ECO:0000259" key="1">
    <source>
        <dbReference type="Pfam" id="PF12728"/>
    </source>
</evidence>
<protein>
    <submittedName>
        <fullName evidence="2">Helix-turn-helix domain-containing protein</fullName>
    </submittedName>
</protein>
<accession>A0ABT1F722</accession>